<dbReference type="SUPFAM" id="SSF52540">
    <property type="entry name" value="P-loop containing nucleoside triphosphate hydrolases"/>
    <property type="match status" value="1"/>
</dbReference>
<dbReference type="Gene3D" id="3.40.50.300">
    <property type="entry name" value="P-loop containing nucleotide triphosphate hydrolases"/>
    <property type="match status" value="1"/>
</dbReference>
<dbReference type="Proteomes" id="UP000503441">
    <property type="component" value="Chromosome"/>
</dbReference>
<proteinExistence type="predicted"/>
<evidence type="ECO:0008006" key="3">
    <source>
        <dbReference type="Google" id="ProtNLM"/>
    </source>
</evidence>
<protein>
    <recommendedName>
        <fullName evidence="3">Molybdate transport system ATP-binding protein</fullName>
    </recommendedName>
</protein>
<sequence>MLLVTHDPIDLITLADRVVVFESGEIAQSGTVAEVLGSPATPFAAAFTGRVLVRGIVGSNGRLKIAAPLRELHGTGDLPVAGQAAVASFEAATVRVVSDPERSATTENSWIGTIAVVSAGATGVRLECAEWPGVYAELPVARAFEPWITVGARVRWELPIEAVRFGHSGHLVRAYDFQDQR</sequence>
<dbReference type="InterPro" id="IPR027417">
    <property type="entry name" value="P-loop_NTPase"/>
</dbReference>
<accession>A0ABX6JY38</accession>
<keyword evidence="2" id="KW-1185">Reference proteome</keyword>
<gene>
    <name evidence="1" type="ORF">G7066_10215</name>
</gene>
<dbReference type="EMBL" id="CP049933">
    <property type="protein sequence ID" value="QIM18871.1"/>
    <property type="molecule type" value="Genomic_DNA"/>
</dbReference>
<name>A0ABX6JY38_9MICO</name>
<dbReference type="RefSeq" id="WP_166330880.1">
    <property type="nucleotide sequence ID" value="NZ_CP049933.1"/>
</dbReference>
<organism evidence="1 2">
    <name type="scientific">Leucobacter coleopterorum</name>
    <dbReference type="NCBI Taxonomy" id="2714933"/>
    <lineage>
        <taxon>Bacteria</taxon>
        <taxon>Bacillati</taxon>
        <taxon>Actinomycetota</taxon>
        <taxon>Actinomycetes</taxon>
        <taxon>Micrococcales</taxon>
        <taxon>Microbacteriaceae</taxon>
        <taxon>Leucobacter</taxon>
    </lineage>
</organism>
<reference evidence="1 2" key="1">
    <citation type="submission" date="2020-03" db="EMBL/GenBank/DDBJ databases">
        <title>Leucobacter sp. nov., isolated from beetles.</title>
        <authorList>
            <person name="Hyun D.-W."/>
            <person name="Bae J.-W."/>
        </authorList>
    </citation>
    <scope>NUCLEOTIDE SEQUENCE [LARGE SCALE GENOMIC DNA]</scope>
    <source>
        <strain evidence="1 2">HDW9A</strain>
    </source>
</reference>
<evidence type="ECO:0000313" key="1">
    <source>
        <dbReference type="EMBL" id="QIM18871.1"/>
    </source>
</evidence>
<evidence type="ECO:0000313" key="2">
    <source>
        <dbReference type="Proteomes" id="UP000503441"/>
    </source>
</evidence>